<dbReference type="PANTHER" id="PTHR11461:SF211">
    <property type="entry name" value="GH10112P-RELATED"/>
    <property type="match status" value="1"/>
</dbReference>
<dbReference type="AlphaFoldDB" id="E4RXQ7"/>
<dbReference type="Gene3D" id="3.30.497.10">
    <property type="entry name" value="Antithrombin, subunit I, domain 2"/>
    <property type="match status" value="1"/>
</dbReference>
<dbReference type="GO" id="GO:0005615">
    <property type="term" value="C:extracellular space"/>
    <property type="evidence" value="ECO:0007669"/>
    <property type="project" value="InterPro"/>
</dbReference>
<dbReference type="EMBL" id="CP002305">
    <property type="protein sequence ID" value="ADQ18121.1"/>
    <property type="molecule type" value="Genomic_DNA"/>
</dbReference>
<dbReference type="eggNOG" id="COG4826">
    <property type="taxonomic scope" value="Bacteria"/>
</dbReference>
<feature type="domain" description="Serpin" evidence="2">
    <location>
        <begin position="41"/>
        <end position="393"/>
    </location>
</feature>
<proteinExistence type="inferred from homology"/>
<reference key="1">
    <citation type="submission" date="2010-11" db="EMBL/GenBank/DDBJ databases">
        <title>The complete genome of Leadbetterella byssophila DSM 17132.</title>
        <authorList>
            <consortium name="US DOE Joint Genome Institute (JGI-PGF)"/>
            <person name="Lucas S."/>
            <person name="Copeland A."/>
            <person name="Lapidus A."/>
            <person name="Glavina del Rio T."/>
            <person name="Dalin E."/>
            <person name="Tice H."/>
            <person name="Bruce D."/>
            <person name="Goodwin L."/>
            <person name="Pitluck S."/>
            <person name="Kyrpides N."/>
            <person name="Mavromatis K."/>
            <person name="Ivanova N."/>
            <person name="Teshima H."/>
            <person name="Brettin T."/>
            <person name="Detter J.C."/>
            <person name="Han C."/>
            <person name="Tapia R."/>
            <person name="Land M."/>
            <person name="Hauser L."/>
            <person name="Markowitz V."/>
            <person name="Cheng J.-F."/>
            <person name="Hugenholtz P."/>
            <person name="Woyke T."/>
            <person name="Wu D."/>
            <person name="Tindall B."/>
            <person name="Pomrenke H.G."/>
            <person name="Brambilla E."/>
            <person name="Klenk H.-P."/>
            <person name="Eisen J.A."/>
        </authorList>
    </citation>
    <scope>NUCLEOTIDE SEQUENCE [LARGE SCALE GENOMIC DNA]</scope>
    <source>
        <strain>DSM 17132</strain>
    </source>
</reference>
<dbReference type="GO" id="GO:0004867">
    <property type="term" value="F:serine-type endopeptidase inhibitor activity"/>
    <property type="evidence" value="ECO:0007669"/>
    <property type="project" value="InterPro"/>
</dbReference>
<evidence type="ECO:0000313" key="4">
    <source>
        <dbReference type="Proteomes" id="UP000007435"/>
    </source>
</evidence>
<dbReference type="SMART" id="SM00093">
    <property type="entry name" value="SERPIN"/>
    <property type="match status" value="1"/>
</dbReference>
<dbReference type="InterPro" id="IPR000215">
    <property type="entry name" value="Serpin_fam"/>
</dbReference>
<dbReference type="RefSeq" id="WP_013409161.1">
    <property type="nucleotide sequence ID" value="NC_014655.1"/>
</dbReference>
<dbReference type="KEGG" id="lby:Lbys_2456"/>
<name>E4RXQ7_LEAB4</name>
<dbReference type="HOGENOM" id="CLU_023330_0_3_10"/>
<dbReference type="Proteomes" id="UP000007435">
    <property type="component" value="Chromosome"/>
</dbReference>
<accession>E4RXQ7</accession>
<comment type="similarity">
    <text evidence="1">Belongs to the serpin family.</text>
</comment>
<sequence>MKKLSFLLVFALFSCSDKNVPESVQISVPAEFSAKTTSFAFDFWKSYEKEKGAEGSYFLSPLSLNMALGMLMNGAEGETQSEIRQMLGFQQGDMASVNQYYIELLEKLPKVDPKVKNLLANSVWHDKEFAVEKAYLDLLKKDFSAEVYGEDFRQASTVNKINAWAAKHTENKIQKVLDEIRADQVLFLMNALYFKGDWTKTFDPKNTVKDTFYGAKGKREEEFMSIKDNFPYVDMDGFEAVELPYGNEKYGLVVMLPKGDSAEDMILGLDELKWNATLASLSPQKVQVSLPKMKMETSTELISVLQNMGMKKAFTDGAELGGISKSAQLVVGLVKQDTYVAMDEKGTEAAAVTTIGVELTSIPQYPVIKCDRPFAFAIVEKTSNTIQFIGKLN</sequence>
<dbReference type="InterPro" id="IPR023796">
    <property type="entry name" value="Serpin_dom"/>
</dbReference>
<dbReference type="CDD" id="cd19588">
    <property type="entry name" value="serpin_miropin-like"/>
    <property type="match status" value="1"/>
</dbReference>
<dbReference type="OrthoDB" id="9764871at2"/>
<dbReference type="MEROPS" id="I04.073"/>
<dbReference type="InterPro" id="IPR042178">
    <property type="entry name" value="Serpin_sf_1"/>
</dbReference>
<dbReference type="Gene3D" id="2.30.39.10">
    <property type="entry name" value="Alpha-1-antitrypsin, domain 1"/>
    <property type="match status" value="1"/>
</dbReference>
<evidence type="ECO:0000313" key="3">
    <source>
        <dbReference type="EMBL" id="ADQ18121.1"/>
    </source>
</evidence>
<dbReference type="PROSITE" id="PS51257">
    <property type="entry name" value="PROKAR_LIPOPROTEIN"/>
    <property type="match status" value="1"/>
</dbReference>
<dbReference type="SUPFAM" id="SSF56574">
    <property type="entry name" value="Serpins"/>
    <property type="match status" value="1"/>
</dbReference>
<dbReference type="InterPro" id="IPR036186">
    <property type="entry name" value="Serpin_sf"/>
</dbReference>
<evidence type="ECO:0000256" key="1">
    <source>
        <dbReference type="RuleBase" id="RU000411"/>
    </source>
</evidence>
<organism evidence="3 4">
    <name type="scientific">Leadbetterella byssophila (strain DSM 17132 / JCM 16389 / KACC 11308 / NBRC 106382 / 4M15)</name>
    <dbReference type="NCBI Taxonomy" id="649349"/>
    <lineage>
        <taxon>Bacteria</taxon>
        <taxon>Pseudomonadati</taxon>
        <taxon>Bacteroidota</taxon>
        <taxon>Cytophagia</taxon>
        <taxon>Cytophagales</taxon>
        <taxon>Leadbetterellaceae</taxon>
        <taxon>Leadbetterella</taxon>
    </lineage>
</organism>
<dbReference type="STRING" id="649349.Lbys_2456"/>
<dbReference type="Pfam" id="PF00079">
    <property type="entry name" value="Serpin"/>
    <property type="match status" value="1"/>
</dbReference>
<keyword evidence="4" id="KW-1185">Reference proteome</keyword>
<dbReference type="PANTHER" id="PTHR11461">
    <property type="entry name" value="SERINE PROTEASE INHIBITOR, SERPIN"/>
    <property type="match status" value="1"/>
</dbReference>
<evidence type="ECO:0000259" key="2">
    <source>
        <dbReference type="SMART" id="SM00093"/>
    </source>
</evidence>
<gene>
    <name evidence="3" type="ordered locus">Lbys_2456</name>
</gene>
<dbReference type="InterPro" id="IPR042185">
    <property type="entry name" value="Serpin_sf_2"/>
</dbReference>
<protein>
    <submittedName>
        <fullName evidence="3">Proteinase inhibitor I4 serpin</fullName>
    </submittedName>
</protein>
<reference evidence="3 4" key="2">
    <citation type="journal article" date="2011" name="Stand. Genomic Sci.">
        <title>Complete genome sequence of Leadbetterella byssophila type strain (4M15).</title>
        <authorList>
            <person name="Abt B."/>
            <person name="Teshima H."/>
            <person name="Lucas S."/>
            <person name="Lapidus A."/>
            <person name="Del Rio T.G."/>
            <person name="Nolan M."/>
            <person name="Tice H."/>
            <person name="Cheng J.F."/>
            <person name="Pitluck S."/>
            <person name="Liolios K."/>
            <person name="Pagani I."/>
            <person name="Ivanova N."/>
            <person name="Mavromatis K."/>
            <person name="Pati A."/>
            <person name="Tapia R."/>
            <person name="Han C."/>
            <person name="Goodwin L."/>
            <person name="Chen A."/>
            <person name="Palaniappan K."/>
            <person name="Land M."/>
            <person name="Hauser L."/>
            <person name="Chang Y.J."/>
            <person name="Jeffries C.D."/>
            <person name="Rohde M."/>
            <person name="Goker M."/>
            <person name="Tindall B.J."/>
            <person name="Detter J.C."/>
            <person name="Woyke T."/>
            <person name="Bristow J."/>
            <person name="Eisen J.A."/>
            <person name="Markowitz V."/>
            <person name="Hugenholtz P."/>
            <person name="Klenk H.P."/>
            <person name="Kyrpides N.C."/>
        </authorList>
    </citation>
    <scope>NUCLEOTIDE SEQUENCE [LARGE SCALE GENOMIC DNA]</scope>
    <source>
        <strain evidence="4">DSM 17132 / JCM 16389 / KACC 11308 / NBRC 106382 / 4M15</strain>
    </source>
</reference>